<reference evidence="1" key="1">
    <citation type="submission" date="2006-09" db="EMBL/GenBank/DDBJ databases">
        <title>Complete sequence of Rhodopseudomonas palustris BisA53.</title>
        <authorList>
            <consortium name="US DOE Joint Genome Institute"/>
            <person name="Copeland A."/>
            <person name="Lucas S."/>
            <person name="Lapidus A."/>
            <person name="Barry K."/>
            <person name="Detter J.C."/>
            <person name="Glavina del Rio T."/>
            <person name="Hammon N."/>
            <person name="Israni S."/>
            <person name="Dalin E."/>
            <person name="Tice H."/>
            <person name="Pitluck S."/>
            <person name="Chain P."/>
            <person name="Malfatti S."/>
            <person name="Shin M."/>
            <person name="Vergez L."/>
            <person name="Schmutz J."/>
            <person name="Larimer F."/>
            <person name="Land M."/>
            <person name="Hauser L."/>
            <person name="Pelletier D.A."/>
            <person name="Kyrpides N."/>
            <person name="Kim E."/>
            <person name="Harwood C.S."/>
            <person name="Oda Y."/>
            <person name="Richardson P."/>
        </authorList>
    </citation>
    <scope>NUCLEOTIDE SEQUENCE [LARGE SCALE GENOMIC DNA]</scope>
    <source>
        <strain evidence="1">BisA53</strain>
    </source>
</reference>
<proteinExistence type="predicted"/>
<name>Q07PL4_RHOP5</name>
<sequence>MAAESLTDSKFAASERLVKELLQRRAPLLAAYWEYREEVGRWTLMLVPDSPDQELTLIREATDQLVEPPYRSIFSLSDPSVESRQIPRARALGAYIRVEPYVGRRIDTTFTAGEYFESVVPIYFKAELMTRLQVA</sequence>
<organism evidence="1">
    <name type="scientific">Rhodopseudomonas palustris (strain BisA53)</name>
    <dbReference type="NCBI Taxonomy" id="316055"/>
    <lineage>
        <taxon>Bacteria</taxon>
        <taxon>Pseudomonadati</taxon>
        <taxon>Pseudomonadota</taxon>
        <taxon>Alphaproteobacteria</taxon>
        <taxon>Hyphomicrobiales</taxon>
        <taxon>Nitrobacteraceae</taxon>
        <taxon>Rhodopseudomonas</taxon>
    </lineage>
</organism>
<dbReference type="OrthoDB" id="9836699at2"/>
<dbReference type="HOGENOM" id="CLU_1884167_0_0_5"/>
<gene>
    <name evidence="1" type="ordered locus">RPE_2176</name>
</gene>
<evidence type="ECO:0000313" key="1">
    <source>
        <dbReference type="EMBL" id="ABJ06120.1"/>
    </source>
</evidence>
<dbReference type="EMBL" id="CP000463">
    <property type="protein sequence ID" value="ABJ06120.1"/>
    <property type="molecule type" value="Genomic_DNA"/>
</dbReference>
<protein>
    <submittedName>
        <fullName evidence="1">Uncharacterized protein</fullName>
    </submittedName>
</protein>
<dbReference type="STRING" id="316055.RPE_2176"/>
<dbReference type="KEGG" id="rpe:RPE_2176"/>
<accession>Q07PL4</accession>
<dbReference type="AlphaFoldDB" id="Q07PL4"/>